<evidence type="ECO:0000256" key="5">
    <source>
        <dbReference type="ARBA" id="ARBA00022776"/>
    </source>
</evidence>
<evidence type="ECO:0000313" key="11">
    <source>
        <dbReference type="Proteomes" id="UP001556367"/>
    </source>
</evidence>
<evidence type="ECO:0000256" key="4">
    <source>
        <dbReference type="ARBA" id="ARBA00022618"/>
    </source>
</evidence>
<feature type="region of interest" description="Disordered" evidence="8">
    <location>
        <begin position="785"/>
        <end position="1004"/>
    </location>
</feature>
<feature type="region of interest" description="Disordered" evidence="8">
    <location>
        <begin position="389"/>
        <end position="417"/>
    </location>
</feature>
<evidence type="ECO:0000256" key="6">
    <source>
        <dbReference type="ARBA" id="ARBA00023067"/>
    </source>
</evidence>
<sequence length="1004" mass="111206">MISHLGELDEEMYSSLRSGLIGRTSDKESLIRVYSIVALSKLVGTEDPDELDGDEQTILEILLDSLAHDPAAEVRRAAVINVPLTTETLEGLMNRTRDVDAVTRKLVYTTVLQTKLTHPRQLTISQREQVVKDGLGDREPGVRLAAAKLLETWLDAVAAEEVAGDIAWEGDDGGVMYSLVTFLQIFDVVGPGETIAVDALVSLFVTKPQILDAITFSAPYWQELTPETSVLARAFVDHCLKTNGENRLESSSLPVVTELAFHVQERYNRLLKVLQKIAETQALSQDDDEDPEKDDLEDDLVKAEVIMGELLRIAVNLDYSDEIGRRKTYAVVRDMLAHPQLPEGLIERSMDVLKVITPSERELIRVVVEIVIELRDQDDEADAAAVEAVLNDSRSEETQPSFSREKSLRREKPRNEMSPEEAYEADLIDLRCLLLCIAILERVDSNFEDNSTLEGVLADLIIPSVKRKELLLREKGLISLGLCCLIAKNMALSSFQLFLNQVQSAPDNLKLKVLQLVFDLLIMYEHEFFRRSPDVAERIITFLLHTLETEESGMIQTVLCIGISKLLLAGFVTDSRVLASLVLVYVSPATSDNPELRQCLSYFFPVYCYSSPANQSLMQSIFMTTYDLVKKVYEELDEDQEMISPQQFGLLMVDWTNPQKAEKVRAQAPGPLKDPHADLAVDILKELYDSERNGEDQKVLCQLLGQLTMLPGVDSRVLRKIQILADQLEERALLDNAMAQKTLVKFSARFAKQFTQELQDLDAAELDEDQEFRELYELIGGDARTAASKRRNGKHKPDRTATSDSDEESANASEPSAATPSTPPRPKQKRKTAAKRAPTEDTSEASDVASAPTDGPSPSTAQVTPMKKATKRLRSPSAKAALSSPDVRKKTRAAPGNTGKATASKPKTRRGKKAQDSDSEGSDALSPSPAPPKARPRRNAARPAPVIEGSEEDEEDQESASGGEQGDNDEAVMLPKSRSRASGRARKRPPSDIEDIDEEDESSD</sequence>
<evidence type="ECO:0000256" key="2">
    <source>
        <dbReference type="ARBA" id="ARBA00006533"/>
    </source>
</evidence>
<evidence type="ECO:0000256" key="7">
    <source>
        <dbReference type="ARBA" id="ARBA00023306"/>
    </source>
</evidence>
<keyword evidence="5" id="KW-0498">Mitosis</keyword>
<evidence type="ECO:0000313" key="10">
    <source>
        <dbReference type="EMBL" id="KAL0960210.1"/>
    </source>
</evidence>
<protein>
    <recommendedName>
        <fullName evidence="9">Nuclear condensin complex subunit 3 C-terminal domain-containing protein</fullName>
    </recommendedName>
</protein>
<keyword evidence="6" id="KW-0226">DNA condensation</keyword>
<feature type="compositionally biased region" description="Basic residues" evidence="8">
    <location>
        <begin position="787"/>
        <end position="797"/>
    </location>
</feature>
<dbReference type="Proteomes" id="UP001556367">
    <property type="component" value="Unassembled WGS sequence"/>
</dbReference>
<dbReference type="Pfam" id="PF12719">
    <property type="entry name" value="Cnd3"/>
    <property type="match status" value="1"/>
</dbReference>
<feature type="compositionally biased region" description="Acidic residues" evidence="8">
    <location>
        <begin position="949"/>
        <end position="958"/>
    </location>
</feature>
<reference evidence="11" key="1">
    <citation type="submission" date="2024-06" db="EMBL/GenBank/DDBJ databases">
        <title>Multi-omics analyses provide insights into the biosynthesis of the anticancer antibiotic pleurotin in Hohenbuehelia grisea.</title>
        <authorList>
            <person name="Weaver J.A."/>
            <person name="Alberti F."/>
        </authorList>
    </citation>
    <scope>NUCLEOTIDE SEQUENCE [LARGE SCALE GENOMIC DNA]</scope>
    <source>
        <strain evidence="11">T-177</strain>
    </source>
</reference>
<dbReference type="InterPro" id="IPR011989">
    <property type="entry name" value="ARM-like"/>
</dbReference>
<evidence type="ECO:0000256" key="8">
    <source>
        <dbReference type="SAM" id="MobiDB-lite"/>
    </source>
</evidence>
<dbReference type="InterPro" id="IPR016024">
    <property type="entry name" value="ARM-type_fold"/>
</dbReference>
<accession>A0ABR3JXR9</accession>
<feature type="compositionally biased region" description="Basic residues" evidence="8">
    <location>
        <begin position="977"/>
        <end position="988"/>
    </location>
</feature>
<comment type="subcellular location">
    <subcellularLocation>
        <location evidence="1">Chromosome</location>
    </subcellularLocation>
</comment>
<feature type="compositionally biased region" description="Acidic residues" evidence="8">
    <location>
        <begin position="992"/>
        <end position="1004"/>
    </location>
</feature>
<gene>
    <name evidence="10" type="ORF">HGRIS_011843</name>
</gene>
<name>A0ABR3JXR9_9AGAR</name>
<dbReference type="Gene3D" id="1.25.10.10">
    <property type="entry name" value="Leucine-rich Repeat Variant"/>
    <property type="match status" value="1"/>
</dbReference>
<feature type="compositionally biased region" description="Low complexity" evidence="8">
    <location>
        <begin position="810"/>
        <end position="820"/>
    </location>
</feature>
<feature type="domain" description="Nuclear condensin complex subunit 3 C-terminal" evidence="9">
    <location>
        <begin position="431"/>
        <end position="708"/>
    </location>
</feature>
<dbReference type="InterPro" id="IPR027165">
    <property type="entry name" value="CND3"/>
</dbReference>
<comment type="caution">
    <text evidence="10">The sequence shown here is derived from an EMBL/GenBank/DDBJ whole genome shotgun (WGS) entry which is preliminary data.</text>
</comment>
<organism evidence="10 11">
    <name type="scientific">Hohenbuehelia grisea</name>
    <dbReference type="NCBI Taxonomy" id="104357"/>
    <lineage>
        <taxon>Eukaryota</taxon>
        <taxon>Fungi</taxon>
        <taxon>Dikarya</taxon>
        <taxon>Basidiomycota</taxon>
        <taxon>Agaricomycotina</taxon>
        <taxon>Agaricomycetes</taxon>
        <taxon>Agaricomycetidae</taxon>
        <taxon>Agaricales</taxon>
        <taxon>Pleurotineae</taxon>
        <taxon>Pleurotaceae</taxon>
        <taxon>Hohenbuehelia</taxon>
    </lineage>
</organism>
<dbReference type="InterPro" id="IPR025977">
    <property type="entry name" value="Cnd3_C"/>
</dbReference>
<comment type="similarity">
    <text evidence="2">Belongs to the CND3 (condensin subunit 3) family.</text>
</comment>
<evidence type="ECO:0000256" key="1">
    <source>
        <dbReference type="ARBA" id="ARBA00004286"/>
    </source>
</evidence>
<dbReference type="PANTHER" id="PTHR14418">
    <property type="entry name" value="CONDENSIN COMPLEX SUBUNIT 3-RELATED"/>
    <property type="match status" value="1"/>
</dbReference>
<proteinExistence type="inferred from homology"/>
<keyword evidence="7" id="KW-0131">Cell cycle</keyword>
<dbReference type="SUPFAM" id="SSF48371">
    <property type="entry name" value="ARM repeat"/>
    <property type="match status" value="1"/>
</dbReference>
<keyword evidence="4" id="KW-0132">Cell division</keyword>
<evidence type="ECO:0000256" key="3">
    <source>
        <dbReference type="ARBA" id="ARBA00022454"/>
    </source>
</evidence>
<keyword evidence="3" id="KW-0158">Chromosome</keyword>
<dbReference type="PANTHER" id="PTHR14418:SF5">
    <property type="entry name" value="CONDENSIN COMPLEX SUBUNIT 3"/>
    <property type="match status" value="1"/>
</dbReference>
<evidence type="ECO:0000259" key="9">
    <source>
        <dbReference type="Pfam" id="PF12719"/>
    </source>
</evidence>
<feature type="compositionally biased region" description="Basic and acidic residues" evidence="8">
    <location>
        <begin position="393"/>
        <end position="417"/>
    </location>
</feature>
<dbReference type="EMBL" id="JASNQZ010000002">
    <property type="protein sequence ID" value="KAL0960210.1"/>
    <property type="molecule type" value="Genomic_DNA"/>
</dbReference>
<keyword evidence="11" id="KW-1185">Reference proteome</keyword>